<keyword evidence="3" id="KW-1185">Reference proteome</keyword>
<dbReference type="Gene3D" id="3.40.50.2000">
    <property type="entry name" value="Glycogen Phosphorylase B"/>
    <property type="match status" value="2"/>
</dbReference>
<comment type="caution">
    <text evidence="2">The sequence shown here is derived from an EMBL/GenBank/DDBJ whole genome shotgun (WGS) entry which is preliminary data.</text>
</comment>
<dbReference type="PANTHER" id="PTHR11926">
    <property type="entry name" value="GLUCOSYL/GLUCURONOSYL TRANSFERASES"/>
    <property type="match status" value="1"/>
</dbReference>
<dbReference type="AlphaFoldDB" id="A0A8T2UJL2"/>
<organism evidence="2 3">
    <name type="scientific">Ceratopteris richardii</name>
    <name type="common">Triangle waterfern</name>
    <dbReference type="NCBI Taxonomy" id="49495"/>
    <lineage>
        <taxon>Eukaryota</taxon>
        <taxon>Viridiplantae</taxon>
        <taxon>Streptophyta</taxon>
        <taxon>Embryophyta</taxon>
        <taxon>Tracheophyta</taxon>
        <taxon>Polypodiopsida</taxon>
        <taxon>Polypodiidae</taxon>
        <taxon>Polypodiales</taxon>
        <taxon>Pteridineae</taxon>
        <taxon>Pteridaceae</taxon>
        <taxon>Parkerioideae</taxon>
        <taxon>Ceratopteris</taxon>
    </lineage>
</organism>
<gene>
    <name evidence="2" type="ORF">KP509_05G016400</name>
</gene>
<dbReference type="GO" id="GO:0080044">
    <property type="term" value="F:quercetin 7-O-glucosyltransferase activity"/>
    <property type="evidence" value="ECO:0007669"/>
    <property type="project" value="TreeGrafter"/>
</dbReference>
<proteinExistence type="inferred from homology"/>
<name>A0A8T2UJL2_CERRI</name>
<dbReference type="SUPFAM" id="SSF53756">
    <property type="entry name" value="UDP-Glycosyltransferase/glycogen phosphorylase"/>
    <property type="match status" value="1"/>
</dbReference>
<accession>A0A8T2UJL2</accession>
<dbReference type="Proteomes" id="UP000825935">
    <property type="component" value="Chromosome 5"/>
</dbReference>
<sequence length="228" mass="25863">MHPPTLHTTEIISFLQNYDPSVPLFDFMMRPFKRVHEPVWIVLDTFDELEHNAIAHIQKSLSTVKHIQCGGPLLPSRFVKGSHHSNKATNHSLWKEDLDCLKWLDEQPSSSVLFVSLGSLATISVQQAEEFAFGLESSNVPFLWVVREGMIEGGDVPAGFRDRVRERACFVTWAPKLEVLAHLVTVCGSNAEQQMHHGRLGNWVAVNRTFALHSICSSRRMLKDLRLQ</sequence>
<reference evidence="2" key="1">
    <citation type="submission" date="2021-08" db="EMBL/GenBank/DDBJ databases">
        <title>WGS assembly of Ceratopteris richardii.</title>
        <authorList>
            <person name="Marchant D.B."/>
            <person name="Chen G."/>
            <person name="Jenkins J."/>
            <person name="Shu S."/>
            <person name="Leebens-Mack J."/>
            <person name="Grimwood J."/>
            <person name="Schmutz J."/>
            <person name="Soltis P."/>
            <person name="Soltis D."/>
            <person name="Chen Z.-H."/>
        </authorList>
    </citation>
    <scope>NUCLEOTIDE SEQUENCE</scope>
    <source>
        <strain evidence="2">Whitten #5841</strain>
        <tissue evidence="2">Leaf</tissue>
    </source>
</reference>
<evidence type="ECO:0000313" key="2">
    <source>
        <dbReference type="EMBL" id="KAH7436361.1"/>
    </source>
</evidence>
<dbReference type="OrthoDB" id="5835829at2759"/>
<dbReference type="EMBL" id="CM035410">
    <property type="protein sequence ID" value="KAH7436361.1"/>
    <property type="molecule type" value="Genomic_DNA"/>
</dbReference>
<evidence type="ECO:0000256" key="1">
    <source>
        <dbReference type="ARBA" id="ARBA00009995"/>
    </source>
</evidence>
<protein>
    <submittedName>
        <fullName evidence="2">Uncharacterized protein</fullName>
    </submittedName>
</protein>
<dbReference type="OMA" id="HEPVWIV"/>
<dbReference type="PANTHER" id="PTHR11926:SF774">
    <property type="entry name" value="UDP-GLYCOSYLTRANSFERASE 85A1-RELATED"/>
    <property type="match status" value="1"/>
</dbReference>
<comment type="similarity">
    <text evidence="1">Belongs to the UDP-glycosyltransferase family.</text>
</comment>
<evidence type="ECO:0000313" key="3">
    <source>
        <dbReference type="Proteomes" id="UP000825935"/>
    </source>
</evidence>
<dbReference type="GO" id="GO:0080043">
    <property type="term" value="F:quercetin 3-O-glucosyltransferase activity"/>
    <property type="evidence" value="ECO:0007669"/>
    <property type="project" value="TreeGrafter"/>
</dbReference>